<keyword evidence="1" id="KW-1133">Transmembrane helix</keyword>
<dbReference type="STRING" id="74348.SAMN04488523_10258"/>
<feature type="domain" description="VTT" evidence="2">
    <location>
        <begin position="24"/>
        <end position="143"/>
    </location>
</feature>
<evidence type="ECO:0000313" key="3">
    <source>
        <dbReference type="EMBL" id="SFD68226.1"/>
    </source>
</evidence>
<dbReference type="InterPro" id="IPR051311">
    <property type="entry name" value="DedA_domain"/>
</dbReference>
<reference evidence="3 4" key="1">
    <citation type="submission" date="2016-10" db="EMBL/GenBank/DDBJ databases">
        <authorList>
            <person name="de Groot N.N."/>
        </authorList>
    </citation>
    <scope>NUCLEOTIDE SEQUENCE [LARGE SCALE GENOMIC DNA]</scope>
    <source>
        <strain evidence="3 4">DSM 11443</strain>
    </source>
</reference>
<dbReference type="EMBL" id="FOMW01000002">
    <property type="protein sequence ID" value="SFD68226.1"/>
    <property type="molecule type" value="Genomic_DNA"/>
</dbReference>
<evidence type="ECO:0000256" key="1">
    <source>
        <dbReference type="SAM" id="Phobius"/>
    </source>
</evidence>
<dbReference type="Proteomes" id="UP000198977">
    <property type="component" value="Unassembled WGS sequence"/>
</dbReference>
<feature type="transmembrane region" description="Helical" evidence="1">
    <location>
        <begin position="12"/>
        <end position="36"/>
    </location>
</feature>
<gene>
    <name evidence="3" type="ORF">SAMN04488523_10258</name>
</gene>
<dbReference type="Pfam" id="PF09335">
    <property type="entry name" value="VTT_dom"/>
    <property type="match status" value="1"/>
</dbReference>
<dbReference type="AlphaFoldDB" id="A0A1I1UBI8"/>
<organism evidence="3 4">
    <name type="scientific">Sulfitobacter brevis</name>
    <dbReference type="NCBI Taxonomy" id="74348"/>
    <lineage>
        <taxon>Bacteria</taxon>
        <taxon>Pseudomonadati</taxon>
        <taxon>Pseudomonadota</taxon>
        <taxon>Alphaproteobacteria</taxon>
        <taxon>Rhodobacterales</taxon>
        <taxon>Roseobacteraceae</taxon>
        <taxon>Sulfitobacter</taxon>
    </lineage>
</organism>
<sequence length="188" mass="20113">MSGIEGFIANYGLIAVFLGCFIEGETAAIAGGVMAHHGLVPLWQVAVTAAFGAFCADFGIFLYARRHQESTWLLRQMSRPIVARTMARVNANPHSLASVFRFIPGMRIVGPMVLAQSKILTLRFAAHAAVSAVIWAVFYAVFGVAVGEILARVLGSMSGASHVLIAAVIVLIVAGGLGLWHWRQKRAP</sequence>
<dbReference type="GO" id="GO:0005886">
    <property type="term" value="C:plasma membrane"/>
    <property type="evidence" value="ECO:0007669"/>
    <property type="project" value="TreeGrafter"/>
</dbReference>
<evidence type="ECO:0000313" key="4">
    <source>
        <dbReference type="Proteomes" id="UP000198977"/>
    </source>
</evidence>
<protein>
    <submittedName>
        <fullName evidence="3">Membrane protein DedA, SNARE-associated domain</fullName>
    </submittedName>
</protein>
<accession>A0A1I1UBI8</accession>
<feature type="transmembrane region" description="Helical" evidence="1">
    <location>
        <begin position="42"/>
        <end position="64"/>
    </location>
</feature>
<keyword evidence="1" id="KW-0812">Transmembrane</keyword>
<dbReference type="RefSeq" id="WP_093922306.1">
    <property type="nucleotide sequence ID" value="NZ_FOMW01000002.1"/>
</dbReference>
<keyword evidence="1" id="KW-0472">Membrane</keyword>
<evidence type="ECO:0000259" key="2">
    <source>
        <dbReference type="Pfam" id="PF09335"/>
    </source>
</evidence>
<dbReference type="PANTHER" id="PTHR42709">
    <property type="entry name" value="ALKALINE PHOSPHATASE LIKE PROTEIN"/>
    <property type="match status" value="1"/>
</dbReference>
<name>A0A1I1UBI8_9RHOB</name>
<dbReference type="InterPro" id="IPR032816">
    <property type="entry name" value="VTT_dom"/>
</dbReference>
<proteinExistence type="predicted"/>
<dbReference type="PANTHER" id="PTHR42709:SF2">
    <property type="entry name" value="INNER MEMBRANE PROTEIN YOHD"/>
    <property type="match status" value="1"/>
</dbReference>
<feature type="transmembrane region" description="Helical" evidence="1">
    <location>
        <begin position="159"/>
        <end position="182"/>
    </location>
</feature>
<dbReference type="OrthoDB" id="948134at2"/>
<feature type="transmembrane region" description="Helical" evidence="1">
    <location>
        <begin position="124"/>
        <end position="147"/>
    </location>
</feature>
<keyword evidence="4" id="KW-1185">Reference proteome</keyword>